<dbReference type="Pfam" id="PF00583">
    <property type="entry name" value="Acetyltransf_1"/>
    <property type="match status" value="1"/>
</dbReference>
<keyword evidence="4" id="KW-1185">Reference proteome</keyword>
<dbReference type="InterPro" id="IPR000182">
    <property type="entry name" value="GNAT_dom"/>
</dbReference>
<evidence type="ECO:0000313" key="3">
    <source>
        <dbReference type="EMBL" id="OOC61065.1"/>
    </source>
</evidence>
<dbReference type="Gene3D" id="3.40.630.30">
    <property type="match status" value="1"/>
</dbReference>
<dbReference type="EMBL" id="MRVI01000001">
    <property type="protein sequence ID" value="OOC61065.1"/>
    <property type="molecule type" value="Genomic_DNA"/>
</dbReference>
<protein>
    <submittedName>
        <fullName evidence="2">GNAT family N-acetyltransferase</fullName>
    </submittedName>
</protein>
<dbReference type="GO" id="GO:0016747">
    <property type="term" value="F:acyltransferase activity, transferring groups other than amino-acyl groups"/>
    <property type="evidence" value="ECO:0007669"/>
    <property type="project" value="InterPro"/>
</dbReference>
<organism evidence="2">
    <name type="scientific">Paenibacillus ihbetae</name>
    <dbReference type="NCBI Taxonomy" id="1870820"/>
    <lineage>
        <taxon>Bacteria</taxon>
        <taxon>Bacillati</taxon>
        <taxon>Bacillota</taxon>
        <taxon>Bacilli</taxon>
        <taxon>Bacillales</taxon>
        <taxon>Paenibacillaceae</taxon>
        <taxon>Paenibacillus</taxon>
    </lineage>
</organism>
<dbReference type="InterPro" id="IPR016181">
    <property type="entry name" value="Acyl_CoA_acyltransferase"/>
</dbReference>
<dbReference type="SUPFAM" id="SSF55729">
    <property type="entry name" value="Acyl-CoA N-acyltransferases (Nat)"/>
    <property type="match status" value="1"/>
</dbReference>
<evidence type="ECO:0000313" key="4">
    <source>
        <dbReference type="Proteomes" id="UP000189059"/>
    </source>
</evidence>
<dbReference type="Proteomes" id="UP000189059">
    <property type="component" value="Unassembled WGS sequence"/>
</dbReference>
<feature type="domain" description="N-acetyltransferase" evidence="1">
    <location>
        <begin position="23"/>
        <end position="170"/>
    </location>
</feature>
<evidence type="ECO:0000313" key="2">
    <source>
        <dbReference type="EMBL" id="ANY71577.1"/>
    </source>
</evidence>
<keyword evidence="2" id="KW-0808">Transferase</keyword>
<reference evidence="2" key="1">
    <citation type="submission" date="2016-08" db="EMBL/GenBank/DDBJ databases">
        <title>Complete Genome Seqeunce of Paenibacillus sp. nov. IHBB 9852 from high altitute lake of Indian trans-Himalayas.</title>
        <authorList>
            <person name="Kiran S."/>
            <person name="Swarnkar M.K."/>
            <person name="Rana A."/>
            <person name="Tewari R."/>
            <person name="Gulati A."/>
        </authorList>
    </citation>
    <scope>NUCLEOTIDE SEQUENCE [LARGE SCALE GENOMIC DNA]</scope>
    <source>
        <strain evidence="2">IHBB 9852</strain>
    </source>
</reference>
<name>A0A1B2DV65_9BACL</name>
<dbReference type="KEGG" id="pib:BBD41_02710"/>
<dbReference type="EMBL" id="CP016809">
    <property type="protein sequence ID" value="ANY71577.1"/>
    <property type="molecule type" value="Genomic_DNA"/>
</dbReference>
<accession>A0A1B2DV65</accession>
<dbReference type="RefSeq" id="WP_077565620.1">
    <property type="nucleotide sequence ID" value="NZ_CP016809.1"/>
</dbReference>
<dbReference type="PROSITE" id="PS51186">
    <property type="entry name" value="GNAT"/>
    <property type="match status" value="1"/>
</dbReference>
<reference evidence="3 4" key="2">
    <citation type="submission" date="2016-12" db="EMBL/GenBank/DDBJ databases">
        <title>Genome sequencing and description of Paenibacillus sp. nov. from high altitude lake in the Indian Trans- Himalayas.</title>
        <authorList>
            <person name="Kiran S."/>
            <person name="Swarnkar M.K."/>
            <person name="Rana A."/>
            <person name="Tewari R."/>
            <person name="Gulati A."/>
        </authorList>
    </citation>
    <scope>NUCLEOTIDE SEQUENCE [LARGE SCALE GENOMIC DNA]</scope>
    <source>
        <strain evidence="3 4">IHBB 9951</strain>
    </source>
</reference>
<dbReference type="AlphaFoldDB" id="A0A1B2DV65"/>
<gene>
    <name evidence="3" type="ORF">BBD40_03660</name>
    <name evidence="2" type="ORF">BBD41_02710</name>
</gene>
<sequence>MISIQSERKGIELVPRRKQAVIENLMQLYLYDFTKYLDISVNDKGLFPPYPDLDDFWKKRDRKFPFLIKYDGRPAGFALIERVTDDPKADYYMTEFFIMQRYRRSRLGTWAATRLFEQFQGRWKVTQVSINFPAQAFWRKVIEAYTGGKYEEVIESPHNNPSQYFQSKRY</sequence>
<dbReference type="CDD" id="cd04301">
    <property type="entry name" value="NAT_SF"/>
    <property type="match status" value="1"/>
</dbReference>
<evidence type="ECO:0000259" key="1">
    <source>
        <dbReference type="PROSITE" id="PS51186"/>
    </source>
</evidence>
<dbReference type="OrthoDB" id="8479334at2"/>
<proteinExistence type="predicted"/>